<gene>
    <name evidence="1" type="ORF">S01H4_57733</name>
</gene>
<name>X1DX58_9ZZZZ</name>
<dbReference type="AlphaFoldDB" id="X1DX58"/>
<dbReference type="EMBL" id="BART01033635">
    <property type="protein sequence ID" value="GAH09489.1"/>
    <property type="molecule type" value="Genomic_DNA"/>
</dbReference>
<comment type="caution">
    <text evidence="1">The sequence shown here is derived from an EMBL/GenBank/DDBJ whole genome shotgun (WGS) entry which is preliminary data.</text>
</comment>
<protein>
    <submittedName>
        <fullName evidence="1">Uncharacterized protein</fullName>
    </submittedName>
</protein>
<proteinExistence type="predicted"/>
<evidence type="ECO:0000313" key="1">
    <source>
        <dbReference type="EMBL" id="GAH09489.1"/>
    </source>
</evidence>
<organism evidence="1">
    <name type="scientific">marine sediment metagenome</name>
    <dbReference type="NCBI Taxonomy" id="412755"/>
    <lineage>
        <taxon>unclassified sequences</taxon>
        <taxon>metagenomes</taxon>
        <taxon>ecological metagenomes</taxon>
    </lineage>
</organism>
<feature type="non-terminal residue" evidence="1">
    <location>
        <position position="1"/>
    </location>
</feature>
<accession>X1DX58</accession>
<reference evidence="1" key="1">
    <citation type="journal article" date="2014" name="Front. Microbiol.">
        <title>High frequency of phylogenetically diverse reductive dehalogenase-homologous genes in deep subseafloor sedimentary metagenomes.</title>
        <authorList>
            <person name="Kawai M."/>
            <person name="Futagami T."/>
            <person name="Toyoda A."/>
            <person name="Takaki Y."/>
            <person name="Nishi S."/>
            <person name="Hori S."/>
            <person name="Arai W."/>
            <person name="Tsubouchi T."/>
            <person name="Morono Y."/>
            <person name="Uchiyama I."/>
            <person name="Ito T."/>
            <person name="Fujiyama A."/>
            <person name="Inagaki F."/>
            <person name="Takami H."/>
        </authorList>
    </citation>
    <scope>NUCLEOTIDE SEQUENCE</scope>
    <source>
        <strain evidence="1">Expedition CK06-06</strain>
    </source>
</reference>
<sequence>FCGKRVSKNTYKAWYRAVHLPEDESFIIWCGNCKIQTEETPNVKEWRDKTITAWNKRVKEAK</sequence>